<sequence>MIGKLLLFMIIVIIGILAFEYLPRVIQTNNVLVTTNVTTHTSVSEINNFTVTIESNSTVSIYTKSFSLSKPVNVTVILSSDKPLNITILNNGKVVLSEYLMKLNKSFSNISGVLTLNLYNFNSTVRLSVISSS</sequence>
<dbReference type="STRING" id="1435377.SUSAZ_06185"/>
<reference evidence="3 4" key="1">
    <citation type="submission" date="2015-12" db="EMBL/GenBank/DDBJ databases">
        <title>A stable core within a dynamic pangenome in Sulfolobus acidocaldarius.</title>
        <authorList>
            <person name="Anderson R."/>
            <person name="Kouris A."/>
            <person name="Seward C."/>
            <person name="Campbell K."/>
            <person name="Whitaker R."/>
        </authorList>
    </citation>
    <scope>NUCLEOTIDE SEQUENCE [LARGE SCALE GENOMIC DNA]</scope>
    <source>
        <strain evidence="1 4">GG12-C01-09</strain>
        <strain evidence="2 3">NG05B_CO5_07</strain>
    </source>
</reference>
<proteinExistence type="predicted"/>
<dbReference type="EMBL" id="CP013695">
    <property type="protein sequence ID" value="ALU31223.1"/>
    <property type="molecule type" value="Genomic_DNA"/>
</dbReference>
<accession>A0A0U3FMB2</accession>
<evidence type="ECO:0000313" key="3">
    <source>
        <dbReference type="Proteomes" id="UP000060043"/>
    </source>
</evidence>
<gene>
    <name evidence="1" type="ORF">ATY89_00025</name>
    <name evidence="2" type="ORF">ATZ20_03070</name>
</gene>
<dbReference type="RefSeq" id="WP_011278138.1">
    <property type="nucleotide sequence ID" value="NZ_CP020361.1"/>
</dbReference>
<dbReference type="GeneID" id="14549495"/>
<evidence type="ECO:0000313" key="4">
    <source>
        <dbReference type="Proteomes" id="UP000065473"/>
    </source>
</evidence>
<evidence type="ECO:0000313" key="1">
    <source>
        <dbReference type="EMBL" id="ALU28515.1"/>
    </source>
</evidence>
<dbReference type="Proteomes" id="UP000060043">
    <property type="component" value="Chromosome"/>
</dbReference>
<evidence type="ECO:0000313" key="2">
    <source>
        <dbReference type="EMBL" id="ALU31223.1"/>
    </source>
</evidence>
<dbReference type="EMBL" id="CP013694">
    <property type="protein sequence ID" value="ALU28515.1"/>
    <property type="molecule type" value="Genomic_DNA"/>
</dbReference>
<dbReference type="AlphaFoldDB" id="A0A0U3FMB2"/>
<organism evidence="1 4">
    <name type="scientific">Sulfolobus acidocaldarius</name>
    <dbReference type="NCBI Taxonomy" id="2285"/>
    <lineage>
        <taxon>Archaea</taxon>
        <taxon>Thermoproteota</taxon>
        <taxon>Thermoprotei</taxon>
        <taxon>Sulfolobales</taxon>
        <taxon>Sulfolobaceae</taxon>
        <taxon>Sulfolobus</taxon>
    </lineage>
</organism>
<protein>
    <submittedName>
        <fullName evidence="1">Uncharacterized protein</fullName>
    </submittedName>
</protein>
<dbReference type="Proteomes" id="UP000065473">
    <property type="component" value="Chromosome"/>
</dbReference>
<name>A0A0U3FMB2_9CREN</name>